<evidence type="ECO:0000259" key="1">
    <source>
        <dbReference type="Pfam" id="PF17997"/>
    </source>
</evidence>
<evidence type="ECO:0000313" key="3">
    <source>
        <dbReference type="EMBL" id="AQM56944.1"/>
    </source>
</evidence>
<dbReference type="InterPro" id="IPR041587">
    <property type="entry name" value="Cry_V"/>
</dbReference>
<dbReference type="Pfam" id="PF21463">
    <property type="entry name" value="Cry1Ac_dom-VII"/>
    <property type="match status" value="1"/>
</dbReference>
<protein>
    <submittedName>
        <fullName evidence="3">Cry32Eb-like protein</fullName>
    </submittedName>
</protein>
<name>A0A1Q1NKN8_BACTU</name>
<feature type="domain" description="Cry1Ac-like" evidence="2">
    <location>
        <begin position="386"/>
        <end position="464"/>
    </location>
</feature>
<dbReference type="SUPFAM" id="SSF49785">
    <property type="entry name" value="Galactose-binding domain-like"/>
    <property type="match status" value="1"/>
</dbReference>
<dbReference type="AlphaFoldDB" id="A0A1Q1NKN8"/>
<organism evidence="3">
    <name type="scientific">Bacillus thuringiensis</name>
    <dbReference type="NCBI Taxonomy" id="1428"/>
    <lineage>
        <taxon>Bacteria</taxon>
        <taxon>Bacillati</taxon>
        <taxon>Bacillota</taxon>
        <taxon>Bacilli</taxon>
        <taxon>Bacillales</taxon>
        <taxon>Bacillaceae</taxon>
        <taxon>Bacillus</taxon>
        <taxon>Bacillus cereus group</taxon>
    </lineage>
</organism>
<dbReference type="Gene3D" id="2.60.120.260">
    <property type="entry name" value="Galactose-binding domain-like"/>
    <property type="match status" value="1"/>
</dbReference>
<evidence type="ECO:0000259" key="2">
    <source>
        <dbReference type="Pfam" id="PF21463"/>
    </source>
</evidence>
<sequence>MNQDVTRAREAVNTLFLNDALQLKVTDYQVDQAAKLVECISDPIHTKEKMCLLEQVKMAKRLSQARNLLHHGDFESPDWSGENRWKISNHVYVTSDNPIFKGRYLNMPNANTPQFSDKIFPSYAYQKIDESKLKPYTRYMVRGFVGNSKDLELLVARYDKEVHKKMNVPNDILPTDPCTGGYLLEQGSYPVLTNQMMPQNMSCDTGYRNEVGTMVPNTSMMCPDPHTFQFHLDIGELDMDRNLGIWVGFKIGTTDGMAKLDHVEVVEVGPLTGDALTRMKKREQKWQKKWAEKRMRIKGAVQIARDAIQMLFTDSNQNRLQSAITLKQILEAETWVQKIPYVYNQFLQRALPVVPGETYDIFLQLSDAINIARALYDQRNALVNGDFSARLSNWNGTEGADVQQIGNASVLVISDWSASISQHVCVHPEHSYLLRVTARKEGSGEGYVTISDGTEENTETLKFIADEKATSPVSSNVFPTLRECYNERNMQMPEAYGTSEYASNQNIMNYPSESYRGNAYPGATNMNYQSESFGFTPYSEENSKMSYASNHYKMGAYPDKINMPVNQGLDCRCGCSTDAYPGENMMNNYPSDMYETNAYSNNMTNKQGMGCGCYYSNDENPMMEQNIPELSGYITKTMKIFPETNRVCIEIGETSGTFQVESIELIRMDGE</sequence>
<feature type="domain" description="Pesticidal crystal protein Cry" evidence="1">
    <location>
        <begin position="69"/>
        <end position="176"/>
    </location>
</feature>
<reference evidence="3" key="1">
    <citation type="submission" date="2016-12" db="EMBL/GenBank/DDBJ databases">
        <authorList>
            <person name="Song W.-J."/>
            <person name="Kurnit D.M."/>
        </authorList>
    </citation>
    <scope>NUCLEOTIDE SEQUENCE</scope>
    <source>
        <strain evidence="3">O-V84.2</strain>
    </source>
</reference>
<dbReference type="EMBL" id="KY420196">
    <property type="protein sequence ID" value="AQM56944.1"/>
    <property type="molecule type" value="Genomic_DNA"/>
</dbReference>
<accession>A0A1Q1NKN8</accession>
<dbReference type="Pfam" id="PF17997">
    <property type="entry name" value="Cry1Ac_D5"/>
    <property type="match status" value="2"/>
</dbReference>
<feature type="domain" description="Pesticidal crystal protein Cry" evidence="1">
    <location>
        <begin position="200"/>
        <end position="269"/>
    </location>
</feature>
<dbReference type="InterPro" id="IPR008979">
    <property type="entry name" value="Galactose-bd-like_sf"/>
</dbReference>
<dbReference type="InterPro" id="IPR048645">
    <property type="entry name" value="Cry1Ac-like_dom-VII"/>
</dbReference>
<proteinExistence type="predicted"/>